<keyword evidence="2" id="KW-0732">Signal</keyword>
<feature type="signal peptide" evidence="2">
    <location>
        <begin position="1"/>
        <end position="24"/>
    </location>
</feature>
<dbReference type="OMA" id="PWIDDER"/>
<evidence type="ECO:0000256" key="2">
    <source>
        <dbReference type="SAM" id="SignalP"/>
    </source>
</evidence>
<keyword evidence="1" id="KW-0812">Transmembrane</keyword>
<keyword evidence="1" id="KW-0472">Membrane</keyword>
<dbReference type="EnsemblProtists" id="PYU1_T000274">
    <property type="protein sequence ID" value="PYU1_T000274"/>
    <property type="gene ID" value="PYU1_G000274"/>
</dbReference>
<evidence type="ECO:0000313" key="5">
    <source>
        <dbReference type="Proteomes" id="UP000019132"/>
    </source>
</evidence>
<dbReference type="VEuPathDB" id="FungiDB:PYU1_G000274"/>
<dbReference type="Proteomes" id="UP000019132">
    <property type="component" value="Unassembled WGS sequence"/>
</dbReference>
<dbReference type="Gene3D" id="3.60.21.70">
    <property type="entry name" value="PhoD-like phosphatase"/>
    <property type="match status" value="1"/>
</dbReference>
<dbReference type="PANTHER" id="PTHR33987:SF1">
    <property type="entry name" value="CALCINEURIN-LIKE METALLO-PHOSPHOESTERASE SUPERFAMILY PROTEIN"/>
    <property type="match status" value="1"/>
</dbReference>
<keyword evidence="5" id="KW-1185">Reference proteome</keyword>
<proteinExistence type="predicted"/>
<dbReference type="InterPro" id="IPR029052">
    <property type="entry name" value="Metallo-depent_PP-like"/>
</dbReference>
<accession>K3W5N3</accession>
<dbReference type="InterPro" id="IPR038607">
    <property type="entry name" value="PhoD-like_sf"/>
</dbReference>
<dbReference type="STRING" id="431595.K3W5N3"/>
<reference evidence="5" key="2">
    <citation type="submission" date="2010-04" db="EMBL/GenBank/DDBJ databases">
        <authorList>
            <person name="Buell R."/>
            <person name="Hamilton J."/>
            <person name="Hostetler J."/>
        </authorList>
    </citation>
    <scope>NUCLEOTIDE SEQUENCE [LARGE SCALE GENOMIC DNA]</scope>
    <source>
        <strain evidence="5">DAOM:BR144</strain>
    </source>
</reference>
<name>K3W5N3_GLOUD</name>
<dbReference type="Pfam" id="PF09423">
    <property type="entry name" value="PhoD"/>
    <property type="match status" value="1"/>
</dbReference>
<evidence type="ECO:0000256" key="1">
    <source>
        <dbReference type="SAM" id="Phobius"/>
    </source>
</evidence>
<reference evidence="5" key="1">
    <citation type="journal article" date="2010" name="Genome Biol.">
        <title>Genome sequence of the necrotrophic plant pathogen Pythium ultimum reveals original pathogenicity mechanisms and effector repertoire.</title>
        <authorList>
            <person name="Levesque C.A."/>
            <person name="Brouwer H."/>
            <person name="Cano L."/>
            <person name="Hamilton J.P."/>
            <person name="Holt C."/>
            <person name="Huitema E."/>
            <person name="Raffaele S."/>
            <person name="Robideau G.P."/>
            <person name="Thines M."/>
            <person name="Win J."/>
            <person name="Zerillo M.M."/>
            <person name="Beakes G.W."/>
            <person name="Boore J.L."/>
            <person name="Busam D."/>
            <person name="Dumas B."/>
            <person name="Ferriera S."/>
            <person name="Fuerstenberg S.I."/>
            <person name="Gachon C.M."/>
            <person name="Gaulin E."/>
            <person name="Govers F."/>
            <person name="Grenville-Briggs L."/>
            <person name="Horner N."/>
            <person name="Hostetler J."/>
            <person name="Jiang R.H."/>
            <person name="Johnson J."/>
            <person name="Krajaejun T."/>
            <person name="Lin H."/>
            <person name="Meijer H.J."/>
            <person name="Moore B."/>
            <person name="Morris P."/>
            <person name="Phuntmart V."/>
            <person name="Puiu D."/>
            <person name="Shetty J."/>
            <person name="Stajich J.E."/>
            <person name="Tripathy S."/>
            <person name="Wawra S."/>
            <person name="van West P."/>
            <person name="Whitty B.R."/>
            <person name="Coutinho P.M."/>
            <person name="Henrissat B."/>
            <person name="Martin F."/>
            <person name="Thomas P.D."/>
            <person name="Tyler B.M."/>
            <person name="De Vries R.P."/>
            <person name="Kamoun S."/>
            <person name="Yandell M."/>
            <person name="Tisserat N."/>
            <person name="Buell C.R."/>
        </authorList>
    </citation>
    <scope>NUCLEOTIDE SEQUENCE</scope>
    <source>
        <strain evidence="5">DAOM:BR144</strain>
    </source>
</reference>
<feature type="transmembrane region" description="Helical" evidence="1">
    <location>
        <begin position="479"/>
        <end position="497"/>
    </location>
</feature>
<dbReference type="EMBL" id="GL376636">
    <property type="status" value="NOT_ANNOTATED_CDS"/>
    <property type="molecule type" value="Genomic_DNA"/>
</dbReference>
<evidence type="ECO:0000259" key="3">
    <source>
        <dbReference type="Pfam" id="PF09423"/>
    </source>
</evidence>
<dbReference type="SUPFAM" id="SSF56300">
    <property type="entry name" value="Metallo-dependent phosphatases"/>
    <property type="match status" value="1"/>
</dbReference>
<evidence type="ECO:0000313" key="4">
    <source>
        <dbReference type="EnsemblProtists" id="PYU1_T000274"/>
    </source>
</evidence>
<dbReference type="PANTHER" id="PTHR33987">
    <property type="entry name" value="CALCINEURIN-LIKE METALLO-PHOSPHOESTERASE SUPERFAMILY PROTEIN"/>
    <property type="match status" value="1"/>
</dbReference>
<protein>
    <recommendedName>
        <fullName evidence="3">PhoD-like phosphatase metallophosphatase domain-containing protein</fullName>
    </recommendedName>
</protein>
<dbReference type="AlphaFoldDB" id="K3W5N3"/>
<sequence>MRALTRLLLLCLCLWTLAPPRAAAQNEDACAVSDVLWLWKGALSAHSVTFKFGLREGHGCRDRDFILHVYPQLEGNERPHSSIAICHATGAPTVKVCEVAEALHADRKYTYALSLIASDEVAKQGTFRTPQDEGAPFDFRLAFSSCADEDSDPKVFNEIASHDPLLFLHMGDLHYHNLQVNDVAVFRSAYNELFASPSGRAMLAMDLPFAYMWDDHDYGPDNSDKTARGRNAALQAYREFVPHYELPGDKTEGSLSAVYQAFTIGRVRFILTDLRSERTPNLAPDVPSKTVLGAKQKKWFKEELVRATEDPKIALILWCSTMPWIDDERKWGYFTHEQQELVNYMKGHNLNKWVPIIIVSGDAHMLAVDDGSNSPGNLTTLHAAALGRPGSIKGGPYSHGLFPGTGQYGLLDIQDDGKRVCVYYRGMNIVDGQLLEYDTCNPERTPPQAPYHPPPIPIRVMQRAWKKIKRELLKRSYEIAGAGAVAVVLGVGARNLLKKQRNAARSAKKYD</sequence>
<dbReference type="HOGENOM" id="CLU_531572_0_0_1"/>
<dbReference type="eggNOG" id="ENOG502QTSS">
    <property type="taxonomic scope" value="Eukaryota"/>
</dbReference>
<feature type="chain" id="PRO_5003870691" description="PhoD-like phosphatase metallophosphatase domain-containing protein" evidence="2">
    <location>
        <begin position="25"/>
        <end position="511"/>
    </location>
</feature>
<dbReference type="CDD" id="cd07389">
    <property type="entry name" value="MPP_PhoD"/>
    <property type="match status" value="1"/>
</dbReference>
<organism evidence="4 5">
    <name type="scientific">Globisporangium ultimum (strain ATCC 200006 / CBS 805.95 / DAOM BR144)</name>
    <name type="common">Pythium ultimum</name>
    <dbReference type="NCBI Taxonomy" id="431595"/>
    <lineage>
        <taxon>Eukaryota</taxon>
        <taxon>Sar</taxon>
        <taxon>Stramenopiles</taxon>
        <taxon>Oomycota</taxon>
        <taxon>Peronosporomycetes</taxon>
        <taxon>Pythiales</taxon>
        <taxon>Pythiaceae</taxon>
        <taxon>Globisporangium</taxon>
    </lineage>
</organism>
<dbReference type="InterPro" id="IPR018946">
    <property type="entry name" value="PhoD-like_MPP"/>
</dbReference>
<feature type="domain" description="PhoD-like phosphatase metallophosphatase" evidence="3">
    <location>
        <begin position="141"/>
        <end position="370"/>
    </location>
</feature>
<keyword evidence="1" id="KW-1133">Transmembrane helix</keyword>
<dbReference type="InParanoid" id="K3W5N3"/>
<reference evidence="4" key="3">
    <citation type="submission" date="2015-02" db="UniProtKB">
        <authorList>
            <consortium name="EnsemblProtists"/>
        </authorList>
    </citation>
    <scope>IDENTIFICATION</scope>
    <source>
        <strain evidence="4">DAOM BR144</strain>
    </source>
</reference>